<evidence type="ECO:0000313" key="2">
    <source>
        <dbReference type="Proteomes" id="UP000185604"/>
    </source>
</evidence>
<dbReference type="Proteomes" id="UP000185604">
    <property type="component" value="Unassembled WGS sequence"/>
</dbReference>
<proteinExistence type="predicted"/>
<evidence type="ECO:0000313" key="1">
    <source>
        <dbReference type="EMBL" id="OLF93666.1"/>
    </source>
</evidence>
<dbReference type="RefSeq" id="WP_075212965.1">
    <property type="nucleotide sequence ID" value="NZ_LKPO01000013.1"/>
</dbReference>
<accession>A0A7Z1B3R6</accession>
<dbReference type="EMBL" id="LKPO01000013">
    <property type="protein sequence ID" value="OLF93666.1"/>
    <property type="molecule type" value="Genomic_DNA"/>
</dbReference>
<dbReference type="Gene3D" id="2.60.34.30">
    <property type="entry name" value="Competence, DNA-entry nuclease inhibitor, ComJ"/>
    <property type="match status" value="1"/>
</dbReference>
<protein>
    <submittedName>
        <fullName evidence="1">Nin</fullName>
    </submittedName>
</protein>
<gene>
    <name evidence="1" type="ORF">B4121_2036</name>
</gene>
<dbReference type="InterPro" id="IPR020354">
    <property type="entry name" value="Competence_nuclease_inhibitor"/>
</dbReference>
<dbReference type="Pfam" id="PF11033">
    <property type="entry name" value="ComJ"/>
    <property type="match status" value="1"/>
</dbReference>
<sequence length="132" mass="14887">MIKKWEAEEMTMSYHQFTVYQKGGKPPVMDWTDEDIKRGYTAGEHAVSFEALDNTASLVEVRLNVQEQVPSFNRRVTVSFDVLHGGGEIASVLSKKLSCDIPQGVYQLTCYTIMPDQSSTAKITYILDFKQA</sequence>
<dbReference type="AlphaFoldDB" id="A0A7Z1B3R6"/>
<comment type="caution">
    <text evidence="1">The sequence shown here is derived from an EMBL/GenBank/DDBJ whole genome shotgun (WGS) entry which is preliminary data.</text>
</comment>
<organism evidence="1 2">
    <name type="scientific">Bacillus paralicheniformis</name>
    <dbReference type="NCBI Taxonomy" id="1648923"/>
    <lineage>
        <taxon>Bacteria</taxon>
        <taxon>Bacillati</taxon>
        <taxon>Bacillota</taxon>
        <taxon>Bacilli</taxon>
        <taxon>Bacillales</taxon>
        <taxon>Bacillaceae</taxon>
        <taxon>Bacillus</taxon>
    </lineage>
</organism>
<dbReference type="InterPro" id="IPR038691">
    <property type="entry name" value="ComJ_sf"/>
</dbReference>
<name>A0A7Z1B3R6_9BACI</name>
<reference evidence="1 2" key="1">
    <citation type="journal article" date="2016" name="Front. Microbiol.">
        <title>High-Level Heat Resistance of Spores of Bacillus amyloliquefaciens and Bacillus licheniformis Results from the Presence of a spoVA Operon in a Tn1546 Transposon.</title>
        <authorList>
            <person name="Berendsen E.M."/>
            <person name="Koning R.A."/>
            <person name="Boekhorst J."/>
            <person name="de Jong A."/>
            <person name="Kuipers O.P."/>
            <person name="Wells-Bennik M.H."/>
        </authorList>
    </citation>
    <scope>NUCLEOTIDE SEQUENCE [LARGE SCALE GENOMIC DNA]</scope>
    <source>
        <strain evidence="1 2">B4121</strain>
    </source>
</reference>